<dbReference type="Proteomes" id="UP000321261">
    <property type="component" value="Unassembled WGS sequence"/>
</dbReference>
<evidence type="ECO:0000259" key="2">
    <source>
        <dbReference type="Pfam" id="PF13360"/>
    </source>
</evidence>
<name>A0A561T5S7_9PSEU</name>
<dbReference type="InterPro" id="IPR011047">
    <property type="entry name" value="Quinoprotein_ADH-like_sf"/>
</dbReference>
<dbReference type="AlphaFoldDB" id="A0A561T5S7"/>
<reference evidence="3 4" key="1">
    <citation type="submission" date="2019-06" db="EMBL/GenBank/DDBJ databases">
        <title>Sequencing the genomes of 1000 actinobacteria strains.</title>
        <authorList>
            <person name="Klenk H.-P."/>
        </authorList>
    </citation>
    <scope>NUCLEOTIDE SEQUENCE [LARGE SCALE GENOMIC DNA]</scope>
    <source>
        <strain evidence="3 4">DSM 45671</strain>
    </source>
</reference>
<evidence type="ECO:0000313" key="3">
    <source>
        <dbReference type="EMBL" id="TWF82439.1"/>
    </source>
</evidence>
<dbReference type="InterPro" id="IPR018391">
    <property type="entry name" value="PQQ_b-propeller_rpt"/>
</dbReference>
<feature type="transmembrane region" description="Helical" evidence="1">
    <location>
        <begin position="18"/>
        <end position="36"/>
    </location>
</feature>
<feature type="domain" description="Pyrrolo-quinoline quinone repeat" evidence="2">
    <location>
        <begin position="164"/>
        <end position="312"/>
    </location>
</feature>
<dbReference type="SUPFAM" id="SSF50998">
    <property type="entry name" value="Quinoprotein alcohol dehydrogenase-like"/>
    <property type="match status" value="2"/>
</dbReference>
<dbReference type="Pfam" id="PF13360">
    <property type="entry name" value="PQQ_2"/>
    <property type="match status" value="1"/>
</dbReference>
<organism evidence="3 4">
    <name type="scientific">Pseudonocardia hierapolitana</name>
    <dbReference type="NCBI Taxonomy" id="1128676"/>
    <lineage>
        <taxon>Bacteria</taxon>
        <taxon>Bacillati</taxon>
        <taxon>Actinomycetota</taxon>
        <taxon>Actinomycetes</taxon>
        <taxon>Pseudonocardiales</taxon>
        <taxon>Pseudonocardiaceae</taxon>
        <taxon>Pseudonocardia</taxon>
    </lineage>
</organism>
<protein>
    <submittedName>
        <fullName evidence="3">Putative pyrroloquinoline-quinone binding quinoprotein</fullName>
    </submittedName>
</protein>
<keyword evidence="1" id="KW-0472">Membrane</keyword>
<proteinExistence type="predicted"/>
<comment type="caution">
    <text evidence="3">The sequence shown here is derived from an EMBL/GenBank/DDBJ whole genome shotgun (WGS) entry which is preliminary data.</text>
</comment>
<sequence>MVASPREADHVQIAPRTIAVIVTAVLAAGLLGLAMWPRSGCSAGPTDRALPASADLTAGTTPAGHLRTVGTQVAARWSLLGDHPEQRGGEWEPWFTAAAVAGDLVVIGHRPDPTGWFGSDSTVLAAYDARTGATRWQIDGPAINDTPFLLPGAPGQLLMFDKDDGDVTAVDATTGTVAWCTDTADEEWGAEIVTADAERIVLGSHGGGSRLRALDPATGNELWEVAFEAGSAAPVLAGDVVLVDAVPEDRTGNELRAYDVATGTMRWAARAHLPPDLAGGTAAAVVATTSGDGRLVTALDPHTGEPMWIAAVGTDGSSTPRFRVLHVLDEGVLVAVDSELVLLDAATGATRWAAPGLIDGMYASGLLVLHGPTRLLVSGSDQLAAVDVATGAVTATRTEGEYVITAARTGDVVVTLQGPRVTILTPGP</sequence>
<dbReference type="InterPro" id="IPR002372">
    <property type="entry name" value="PQQ_rpt_dom"/>
</dbReference>
<evidence type="ECO:0000313" key="4">
    <source>
        <dbReference type="Proteomes" id="UP000321261"/>
    </source>
</evidence>
<keyword evidence="4" id="KW-1185">Reference proteome</keyword>
<dbReference type="Gene3D" id="2.130.10.10">
    <property type="entry name" value="YVTN repeat-like/Quinoprotein amine dehydrogenase"/>
    <property type="match status" value="1"/>
</dbReference>
<dbReference type="PANTHER" id="PTHR34512:SF30">
    <property type="entry name" value="OUTER MEMBRANE PROTEIN ASSEMBLY FACTOR BAMB"/>
    <property type="match status" value="1"/>
</dbReference>
<accession>A0A561T5S7</accession>
<keyword evidence="1" id="KW-1133">Transmembrane helix</keyword>
<dbReference type="EMBL" id="VIWU01000001">
    <property type="protein sequence ID" value="TWF82439.1"/>
    <property type="molecule type" value="Genomic_DNA"/>
</dbReference>
<keyword evidence="1" id="KW-0812">Transmembrane</keyword>
<dbReference type="SMART" id="SM00564">
    <property type="entry name" value="PQQ"/>
    <property type="match status" value="6"/>
</dbReference>
<gene>
    <name evidence="3" type="ORF">FHX44_118388</name>
</gene>
<dbReference type="InterPro" id="IPR015943">
    <property type="entry name" value="WD40/YVTN_repeat-like_dom_sf"/>
</dbReference>
<evidence type="ECO:0000256" key="1">
    <source>
        <dbReference type="SAM" id="Phobius"/>
    </source>
</evidence>
<dbReference type="PANTHER" id="PTHR34512">
    <property type="entry name" value="CELL SURFACE PROTEIN"/>
    <property type="match status" value="1"/>
</dbReference>